<evidence type="ECO:0000313" key="10">
    <source>
        <dbReference type="EMBL" id="MFC6238666.1"/>
    </source>
</evidence>
<dbReference type="SUPFAM" id="SSF51366">
    <property type="entry name" value="Ribulose-phoshate binding barrel"/>
    <property type="match status" value="1"/>
</dbReference>
<dbReference type="EC" id="4.2.1.20" evidence="8"/>
<sequence length="267" mass="27439">MSTLHEAFAAARAEDRAALVGYLPAGFPSVDGAVDAIRVMVENGVDVVEIGLPYSDPLMDGPTIQAAAEQSLRQGTTTRDVLATAEAVARTGAPTLVMTYWNPIERYGIERFARDLASAGGTGVITPDLTPEEAGPWIAATDEAGLDRVFLVAPSSSDERIDVVCGITSGFVYAASLMGVTGVKSVSAAAPELVARTRPRTSLPIAVGLGVSTPDQAADVAAYADGVIVGSAFVRLLLDAETPAAGVAAVGRLAAELAEGVRRHAHV</sequence>
<keyword evidence="4 8" id="KW-0822">Tryptophan biosynthesis</keyword>
<dbReference type="PANTHER" id="PTHR43406">
    <property type="entry name" value="TRYPTOPHAN SYNTHASE, ALPHA CHAIN"/>
    <property type="match status" value="1"/>
</dbReference>
<dbReference type="InterPro" id="IPR002028">
    <property type="entry name" value="Trp_synthase_suA"/>
</dbReference>
<feature type="active site" description="Proton acceptor" evidence="8">
    <location>
        <position position="49"/>
    </location>
</feature>
<evidence type="ECO:0000256" key="9">
    <source>
        <dbReference type="RuleBase" id="RU003662"/>
    </source>
</evidence>
<dbReference type="InterPro" id="IPR018204">
    <property type="entry name" value="Trp_synthase_alpha_AS"/>
</dbReference>
<evidence type="ECO:0000256" key="7">
    <source>
        <dbReference type="ARBA" id="ARBA00049047"/>
    </source>
</evidence>
<keyword evidence="6 8" id="KW-0456">Lyase</keyword>
<proteinExistence type="inferred from homology"/>
<dbReference type="HAMAP" id="MF_00131">
    <property type="entry name" value="Trp_synth_alpha"/>
    <property type="match status" value="1"/>
</dbReference>
<evidence type="ECO:0000313" key="11">
    <source>
        <dbReference type="Proteomes" id="UP001596138"/>
    </source>
</evidence>
<evidence type="ECO:0000256" key="6">
    <source>
        <dbReference type="ARBA" id="ARBA00023239"/>
    </source>
</evidence>
<dbReference type="PANTHER" id="PTHR43406:SF1">
    <property type="entry name" value="TRYPTOPHAN SYNTHASE ALPHA CHAIN, CHLOROPLASTIC"/>
    <property type="match status" value="1"/>
</dbReference>
<name>A0ABW1T2F2_9ACTN</name>
<evidence type="ECO:0000256" key="4">
    <source>
        <dbReference type="ARBA" id="ARBA00022822"/>
    </source>
</evidence>
<reference evidence="11" key="1">
    <citation type="journal article" date="2019" name="Int. J. Syst. Evol. Microbiol.">
        <title>The Global Catalogue of Microorganisms (GCM) 10K type strain sequencing project: providing services to taxonomists for standard genome sequencing and annotation.</title>
        <authorList>
            <consortium name="The Broad Institute Genomics Platform"/>
            <consortium name="The Broad Institute Genome Sequencing Center for Infectious Disease"/>
            <person name="Wu L."/>
            <person name="Ma J."/>
        </authorList>
    </citation>
    <scope>NUCLEOTIDE SEQUENCE [LARGE SCALE GENOMIC DNA]</scope>
    <source>
        <strain evidence="11">CGMCC 4.7317</strain>
    </source>
</reference>
<gene>
    <name evidence="8 10" type="primary">trpA</name>
    <name evidence="10" type="ORF">ACFQGU_12330</name>
</gene>
<evidence type="ECO:0000256" key="2">
    <source>
        <dbReference type="ARBA" id="ARBA00011270"/>
    </source>
</evidence>
<dbReference type="InterPro" id="IPR013785">
    <property type="entry name" value="Aldolase_TIM"/>
</dbReference>
<feature type="active site" description="Proton acceptor" evidence="8">
    <location>
        <position position="60"/>
    </location>
</feature>
<comment type="caution">
    <text evidence="10">The sequence shown here is derived from an EMBL/GenBank/DDBJ whole genome shotgun (WGS) entry which is preliminary data.</text>
</comment>
<dbReference type="EMBL" id="JBHSTI010000008">
    <property type="protein sequence ID" value="MFC6238666.1"/>
    <property type="molecule type" value="Genomic_DNA"/>
</dbReference>
<dbReference type="InterPro" id="IPR011060">
    <property type="entry name" value="RibuloseP-bd_barrel"/>
</dbReference>
<comment type="subunit">
    <text evidence="2 8">Tetramer of two alpha and two beta chains.</text>
</comment>
<dbReference type="Gene3D" id="3.20.20.70">
    <property type="entry name" value="Aldolase class I"/>
    <property type="match status" value="1"/>
</dbReference>
<dbReference type="PROSITE" id="PS00167">
    <property type="entry name" value="TRP_SYNTHASE_ALPHA"/>
    <property type="match status" value="1"/>
</dbReference>
<accession>A0ABW1T2F2</accession>
<comment type="similarity">
    <text evidence="8 9">Belongs to the TrpA family.</text>
</comment>
<evidence type="ECO:0000256" key="5">
    <source>
        <dbReference type="ARBA" id="ARBA00023141"/>
    </source>
</evidence>
<protein>
    <recommendedName>
        <fullName evidence="8">Tryptophan synthase alpha chain</fullName>
        <ecNumber evidence="8">4.2.1.20</ecNumber>
    </recommendedName>
</protein>
<comment type="function">
    <text evidence="8">The alpha subunit is responsible for the aldol cleavage of indoleglycerol phosphate to indole and glyceraldehyde 3-phosphate.</text>
</comment>
<keyword evidence="11" id="KW-1185">Reference proteome</keyword>
<dbReference type="RefSeq" id="WP_386767070.1">
    <property type="nucleotide sequence ID" value="NZ_JBHSTI010000008.1"/>
</dbReference>
<evidence type="ECO:0000256" key="8">
    <source>
        <dbReference type="HAMAP-Rule" id="MF_00131"/>
    </source>
</evidence>
<comment type="catalytic activity">
    <reaction evidence="7 8">
        <text>(1S,2R)-1-C-(indol-3-yl)glycerol 3-phosphate + L-serine = D-glyceraldehyde 3-phosphate + L-tryptophan + H2O</text>
        <dbReference type="Rhea" id="RHEA:10532"/>
        <dbReference type="ChEBI" id="CHEBI:15377"/>
        <dbReference type="ChEBI" id="CHEBI:33384"/>
        <dbReference type="ChEBI" id="CHEBI:57912"/>
        <dbReference type="ChEBI" id="CHEBI:58866"/>
        <dbReference type="ChEBI" id="CHEBI:59776"/>
        <dbReference type="EC" id="4.2.1.20"/>
    </reaction>
</comment>
<dbReference type="NCBIfam" id="TIGR00262">
    <property type="entry name" value="trpA"/>
    <property type="match status" value="1"/>
</dbReference>
<evidence type="ECO:0000256" key="3">
    <source>
        <dbReference type="ARBA" id="ARBA00022605"/>
    </source>
</evidence>
<dbReference type="CDD" id="cd04724">
    <property type="entry name" value="Tryptophan_synthase_alpha"/>
    <property type="match status" value="1"/>
</dbReference>
<organism evidence="10 11">
    <name type="scientific">Longivirga aurantiaca</name>
    <dbReference type="NCBI Taxonomy" id="1837743"/>
    <lineage>
        <taxon>Bacteria</taxon>
        <taxon>Bacillati</taxon>
        <taxon>Actinomycetota</taxon>
        <taxon>Actinomycetes</taxon>
        <taxon>Sporichthyales</taxon>
        <taxon>Sporichthyaceae</taxon>
        <taxon>Longivirga</taxon>
    </lineage>
</organism>
<keyword evidence="3 8" id="KW-0028">Amino-acid biosynthesis</keyword>
<dbReference type="Proteomes" id="UP001596138">
    <property type="component" value="Unassembled WGS sequence"/>
</dbReference>
<comment type="pathway">
    <text evidence="1 8">Amino-acid biosynthesis; L-tryptophan biosynthesis; L-tryptophan from chorismate: step 5/5.</text>
</comment>
<dbReference type="Pfam" id="PF00290">
    <property type="entry name" value="Trp_syntA"/>
    <property type="match status" value="1"/>
</dbReference>
<evidence type="ECO:0000256" key="1">
    <source>
        <dbReference type="ARBA" id="ARBA00004733"/>
    </source>
</evidence>
<dbReference type="GO" id="GO:0004834">
    <property type="term" value="F:tryptophan synthase activity"/>
    <property type="evidence" value="ECO:0007669"/>
    <property type="project" value="UniProtKB-EC"/>
</dbReference>
<keyword evidence="5 8" id="KW-0057">Aromatic amino acid biosynthesis</keyword>